<reference evidence="3 4" key="1">
    <citation type="submission" date="2018-05" db="EMBL/GenBank/DDBJ databases">
        <title>Genomic Encyclopedia of Type Strains, Phase IV (KMG-V): Genome sequencing to study the core and pangenomes of soil and plant-associated prokaryotes.</title>
        <authorList>
            <person name="Whitman W."/>
        </authorList>
    </citation>
    <scope>NUCLEOTIDE SEQUENCE [LARGE SCALE GENOMIC DNA]</scope>
    <source>
        <strain evidence="3 4">PNA 200-10</strain>
    </source>
</reference>
<sequence>MNGWQVLDIEPTSDESLIRRAYARQLKLHRPDTDPQGYQQLREAFDWAKAHASATETDVSEPQYYGVAEHQNISSQQDELSFTESVSYSFSLRPLYSEQEIAELAATLADEGPRHFPALQTLHQQVSEEGNLLQQQKFHKDLAAALAQQPELAGWLVEAVSERLGWQLDSYNSDHLIPQALQDAMCEKVRATEAENAWKKLIAEQHNDDSVSGLALKLLCSDRTAVPFWIRLVPGLFDNMSQQVNKLWVTFPELVQRLNPVMLAFLREQPCALSWKGVFLVLFWAAVLHFALPRVGLISPIGLIASCIAIYHLWVYDLMLSNVHRSWLMGLLLILDAVFSSLLLFAFFAGLLFIVIGESPGKGEGAGGLLPFFMMFIEWLVLWSVWSKQVPGLRRPGLAVARLLSSPWRLLDILEFEIIGYVLVSFYAVFCSVLLNQLLTLFARFSE</sequence>
<feature type="transmembrane region" description="Helical" evidence="2">
    <location>
        <begin position="418"/>
        <end position="443"/>
    </location>
</feature>
<organism evidence="3 4">
    <name type="scientific">Pantoea allii</name>
    <dbReference type="NCBI Taxonomy" id="574096"/>
    <lineage>
        <taxon>Bacteria</taxon>
        <taxon>Pseudomonadati</taxon>
        <taxon>Pseudomonadota</taxon>
        <taxon>Gammaproteobacteria</taxon>
        <taxon>Enterobacterales</taxon>
        <taxon>Erwiniaceae</taxon>
        <taxon>Pantoea</taxon>
    </lineage>
</organism>
<dbReference type="AlphaFoldDB" id="A0A2V2BFQ3"/>
<feature type="transmembrane region" description="Helical" evidence="2">
    <location>
        <begin position="297"/>
        <end position="315"/>
    </location>
</feature>
<evidence type="ECO:0000313" key="4">
    <source>
        <dbReference type="Proteomes" id="UP000245981"/>
    </source>
</evidence>
<comment type="caution">
    <text evidence="3">The sequence shown here is derived from an EMBL/GenBank/DDBJ whole genome shotgun (WGS) entry which is preliminary data.</text>
</comment>
<evidence type="ECO:0000313" key="3">
    <source>
        <dbReference type="EMBL" id="PWL00607.1"/>
    </source>
</evidence>
<keyword evidence="2" id="KW-0472">Membrane</keyword>
<evidence type="ECO:0000256" key="1">
    <source>
        <dbReference type="ARBA" id="ARBA00023186"/>
    </source>
</evidence>
<evidence type="ECO:0000256" key="2">
    <source>
        <dbReference type="SAM" id="Phobius"/>
    </source>
</evidence>
<name>A0A2V2BFQ3_9GAMM</name>
<feature type="transmembrane region" description="Helical" evidence="2">
    <location>
        <begin position="327"/>
        <end position="356"/>
    </location>
</feature>
<gene>
    <name evidence="3" type="ORF">C7431_101419</name>
</gene>
<dbReference type="STRING" id="574096.HA38_22690"/>
<protein>
    <recommendedName>
        <fullName evidence="5">J domain-containing protein</fullName>
    </recommendedName>
</protein>
<keyword evidence="2" id="KW-1133">Transmembrane helix</keyword>
<feature type="transmembrane region" description="Helical" evidence="2">
    <location>
        <begin position="273"/>
        <end position="292"/>
    </location>
</feature>
<feature type="transmembrane region" description="Helical" evidence="2">
    <location>
        <begin position="368"/>
        <end position="386"/>
    </location>
</feature>
<dbReference type="InterPro" id="IPR001623">
    <property type="entry name" value="DnaJ_domain"/>
</dbReference>
<evidence type="ECO:0008006" key="5">
    <source>
        <dbReference type="Google" id="ProtNLM"/>
    </source>
</evidence>
<keyword evidence="2" id="KW-0812">Transmembrane</keyword>
<keyword evidence="1" id="KW-0143">Chaperone</keyword>
<dbReference type="RefSeq" id="WP_096012628.1">
    <property type="nucleotide sequence ID" value="NZ_CP193910.1"/>
</dbReference>
<dbReference type="CDD" id="cd06257">
    <property type="entry name" value="DnaJ"/>
    <property type="match status" value="1"/>
</dbReference>
<dbReference type="OrthoDB" id="9816462at2"/>
<dbReference type="EMBL" id="QGHF01000001">
    <property type="protein sequence ID" value="PWL00607.1"/>
    <property type="molecule type" value="Genomic_DNA"/>
</dbReference>
<proteinExistence type="predicted"/>
<dbReference type="InterPro" id="IPR036869">
    <property type="entry name" value="J_dom_sf"/>
</dbReference>
<dbReference type="SUPFAM" id="SSF46565">
    <property type="entry name" value="Chaperone J-domain"/>
    <property type="match status" value="1"/>
</dbReference>
<dbReference type="Proteomes" id="UP000245981">
    <property type="component" value="Unassembled WGS sequence"/>
</dbReference>
<accession>A0A2V2BFQ3</accession>